<keyword evidence="2" id="KW-0677">Repeat</keyword>
<feature type="region of interest" description="Disordered" evidence="3">
    <location>
        <begin position="291"/>
        <end position="402"/>
    </location>
</feature>
<evidence type="ECO:0000256" key="3">
    <source>
        <dbReference type="SAM" id="MobiDB-lite"/>
    </source>
</evidence>
<feature type="compositionally biased region" description="Basic and acidic residues" evidence="3">
    <location>
        <begin position="359"/>
        <end position="385"/>
    </location>
</feature>
<comment type="caution">
    <text evidence="4">The sequence shown here is derived from an EMBL/GenBank/DDBJ whole genome shotgun (WGS) entry which is preliminary data.</text>
</comment>
<dbReference type="GO" id="GO:0051707">
    <property type="term" value="P:response to other organism"/>
    <property type="evidence" value="ECO:0007669"/>
    <property type="project" value="UniProtKB-ARBA"/>
</dbReference>
<dbReference type="SUPFAM" id="SSF52058">
    <property type="entry name" value="L domain-like"/>
    <property type="match status" value="1"/>
</dbReference>
<dbReference type="InterPro" id="IPR050836">
    <property type="entry name" value="SDS22/Internalin_LRR"/>
</dbReference>
<evidence type="ECO:0000313" key="5">
    <source>
        <dbReference type="Proteomes" id="UP001630127"/>
    </source>
</evidence>
<dbReference type="EMBL" id="JBJUIK010000004">
    <property type="protein sequence ID" value="KAL3530361.1"/>
    <property type="molecule type" value="Genomic_DNA"/>
</dbReference>
<dbReference type="Gene3D" id="3.80.10.10">
    <property type="entry name" value="Ribonuclease Inhibitor"/>
    <property type="match status" value="2"/>
</dbReference>
<dbReference type="Pfam" id="PF13855">
    <property type="entry name" value="LRR_8"/>
    <property type="match status" value="1"/>
</dbReference>
<name>A0ABD3AEZ0_9GENT</name>
<gene>
    <name evidence="4" type="ORF">ACH5RR_009683</name>
</gene>
<feature type="compositionally biased region" description="Basic and acidic residues" evidence="3">
    <location>
        <begin position="338"/>
        <end position="352"/>
    </location>
</feature>
<dbReference type="SMART" id="SM00365">
    <property type="entry name" value="LRR_SD22"/>
    <property type="match status" value="5"/>
</dbReference>
<dbReference type="Proteomes" id="UP001630127">
    <property type="component" value="Unassembled WGS sequence"/>
</dbReference>
<proteinExistence type="predicted"/>
<dbReference type="InterPro" id="IPR003591">
    <property type="entry name" value="Leu-rich_rpt_typical-subtyp"/>
</dbReference>
<sequence>MTVLNSKKILQDNNVSDPNSITNLILTHKALSDVSCLGEFKNLERLDLGFNNLSSVEVLKLCVNLKWLSVAQNKLQSLKGIEGLPKLTVLNAGKNKLKSMDDVMSLVSLRALILNDNEITSVCKLDKMKELNTLVLSRNPISEIGGSLVKTRSITKLSLSNCRLQTIGLSLTSCTELKELRLAHNEIKSLPDELKYNAKLLNLDVGNNFITNWSDLKALFSLVHLRNLNLQGNPIAEKETLAKKIKKLLPNLQIFNARPTEKAMTKEGDRLDPAMGKKNSKKYLLASEEGDDDHLDYTGDGTTEKGSSNKKQKNKLLKEKSSNANENDTLEKKRKKNTKLELNEDDIAEKSNRSPLNRSVEKDLKRTKQKKEKPLMDRATDHEGHNTVTTKGDKKSKKKLKQSKVSIIDDGEASFIELFGAEAAENASISRGQKMDKKSVADVDSAGDLAAIQTKNKKNNSRGACAGIFDLSPVPEVGLGGLSTWDD</sequence>
<keyword evidence="1" id="KW-0433">Leucine-rich repeat</keyword>
<dbReference type="InterPro" id="IPR032675">
    <property type="entry name" value="LRR_dom_sf"/>
</dbReference>
<dbReference type="PANTHER" id="PTHR46652:SF7">
    <property type="entry name" value="LEUCINE-RICH REPEAT AND IQ DOMAIN-CONTAINING PROTEIN 1"/>
    <property type="match status" value="1"/>
</dbReference>
<protein>
    <submittedName>
        <fullName evidence="4">Uncharacterized protein</fullName>
    </submittedName>
</protein>
<dbReference type="PROSITE" id="PS51450">
    <property type="entry name" value="LRR"/>
    <property type="match status" value="5"/>
</dbReference>
<dbReference type="InterPro" id="IPR001611">
    <property type="entry name" value="Leu-rich_rpt"/>
</dbReference>
<dbReference type="AlphaFoldDB" id="A0ABD3AEZ0"/>
<accession>A0ABD3AEZ0</accession>
<evidence type="ECO:0000313" key="4">
    <source>
        <dbReference type="EMBL" id="KAL3530361.1"/>
    </source>
</evidence>
<evidence type="ECO:0000256" key="2">
    <source>
        <dbReference type="ARBA" id="ARBA00022737"/>
    </source>
</evidence>
<keyword evidence="5" id="KW-1185">Reference proteome</keyword>
<organism evidence="4 5">
    <name type="scientific">Cinchona calisaya</name>
    <dbReference type="NCBI Taxonomy" id="153742"/>
    <lineage>
        <taxon>Eukaryota</taxon>
        <taxon>Viridiplantae</taxon>
        <taxon>Streptophyta</taxon>
        <taxon>Embryophyta</taxon>
        <taxon>Tracheophyta</taxon>
        <taxon>Spermatophyta</taxon>
        <taxon>Magnoliopsida</taxon>
        <taxon>eudicotyledons</taxon>
        <taxon>Gunneridae</taxon>
        <taxon>Pentapetalae</taxon>
        <taxon>asterids</taxon>
        <taxon>lamiids</taxon>
        <taxon>Gentianales</taxon>
        <taxon>Rubiaceae</taxon>
        <taxon>Cinchonoideae</taxon>
        <taxon>Cinchoneae</taxon>
        <taxon>Cinchona</taxon>
    </lineage>
</organism>
<dbReference type="PANTHER" id="PTHR46652">
    <property type="entry name" value="LEUCINE-RICH REPEAT AND IQ DOMAIN-CONTAINING PROTEIN 1-RELATED"/>
    <property type="match status" value="1"/>
</dbReference>
<reference evidence="4 5" key="1">
    <citation type="submission" date="2024-11" db="EMBL/GenBank/DDBJ databases">
        <title>A near-complete genome assembly of Cinchona calisaya.</title>
        <authorList>
            <person name="Lian D.C."/>
            <person name="Zhao X.W."/>
            <person name="Wei L."/>
        </authorList>
    </citation>
    <scope>NUCLEOTIDE SEQUENCE [LARGE SCALE GENOMIC DNA]</scope>
    <source>
        <tissue evidence="4">Nenye</tissue>
    </source>
</reference>
<evidence type="ECO:0000256" key="1">
    <source>
        <dbReference type="ARBA" id="ARBA00022614"/>
    </source>
</evidence>
<dbReference type="GO" id="GO:0006952">
    <property type="term" value="P:defense response"/>
    <property type="evidence" value="ECO:0007669"/>
    <property type="project" value="UniProtKB-ARBA"/>
</dbReference>
<dbReference type="SMART" id="SM00369">
    <property type="entry name" value="LRR_TYP"/>
    <property type="match status" value="5"/>
</dbReference>